<dbReference type="RefSeq" id="XP_028482877.1">
    <property type="nucleotide sequence ID" value="XM_028633866.1"/>
</dbReference>
<dbReference type="STRING" id="264951.A0A443HN38"/>
<evidence type="ECO:0000256" key="3">
    <source>
        <dbReference type="ARBA" id="ARBA00023125"/>
    </source>
</evidence>
<dbReference type="InterPro" id="IPR021858">
    <property type="entry name" value="Fun_TF"/>
</dbReference>
<name>A0A443HN38_BYSSP</name>
<keyword evidence="5" id="KW-0539">Nucleus</keyword>
<keyword evidence="9" id="KW-1185">Reference proteome</keyword>
<dbReference type="GeneID" id="39603143"/>
<protein>
    <recommendedName>
        <fullName evidence="7">Zn(2)-C6 fungal-type domain-containing protein</fullName>
    </recommendedName>
</protein>
<evidence type="ECO:0000313" key="8">
    <source>
        <dbReference type="EMBL" id="RWQ93232.1"/>
    </source>
</evidence>
<dbReference type="EMBL" id="RCNU01000010">
    <property type="protein sequence ID" value="RWQ93232.1"/>
    <property type="molecule type" value="Genomic_DNA"/>
</dbReference>
<dbReference type="GO" id="GO:0045944">
    <property type="term" value="P:positive regulation of transcription by RNA polymerase II"/>
    <property type="evidence" value="ECO:0007669"/>
    <property type="project" value="TreeGrafter"/>
</dbReference>
<comment type="caution">
    <text evidence="8">The sequence shown here is derived from an EMBL/GenBank/DDBJ whole genome shotgun (WGS) entry which is preliminary data.</text>
</comment>
<reference evidence="8 9" key="1">
    <citation type="journal article" date="2018" name="Front. Microbiol.">
        <title>Genomic and genetic insights into a cosmopolitan fungus, Paecilomyces variotii (Eurotiales).</title>
        <authorList>
            <person name="Urquhart A.S."/>
            <person name="Mondo S.J."/>
            <person name="Makela M.R."/>
            <person name="Hane J.K."/>
            <person name="Wiebenga A."/>
            <person name="He G."/>
            <person name="Mihaltcheva S."/>
            <person name="Pangilinan J."/>
            <person name="Lipzen A."/>
            <person name="Barry K."/>
            <person name="de Vries R.P."/>
            <person name="Grigoriev I.V."/>
            <person name="Idnurm A."/>
        </authorList>
    </citation>
    <scope>NUCLEOTIDE SEQUENCE [LARGE SCALE GENOMIC DNA]</scope>
    <source>
        <strain evidence="8 9">CBS 101075</strain>
    </source>
</reference>
<dbReference type="SMART" id="SM00066">
    <property type="entry name" value="GAL4"/>
    <property type="match status" value="1"/>
</dbReference>
<dbReference type="Pfam" id="PF00172">
    <property type="entry name" value="Zn_clus"/>
    <property type="match status" value="1"/>
</dbReference>
<dbReference type="InterPro" id="IPR036864">
    <property type="entry name" value="Zn2-C6_fun-type_DNA-bd_sf"/>
</dbReference>
<evidence type="ECO:0000256" key="2">
    <source>
        <dbReference type="ARBA" id="ARBA00023015"/>
    </source>
</evidence>
<dbReference type="Pfam" id="PF11951">
    <property type="entry name" value="Fungal_trans_2"/>
    <property type="match status" value="1"/>
</dbReference>
<keyword evidence="4" id="KW-0804">Transcription</keyword>
<dbReference type="Gene3D" id="4.10.240.10">
    <property type="entry name" value="Zn(2)-C6 fungal-type DNA-binding domain"/>
    <property type="match status" value="1"/>
</dbReference>
<dbReference type="InterPro" id="IPR001138">
    <property type="entry name" value="Zn2Cys6_DnaBD"/>
</dbReference>
<feature type="compositionally biased region" description="Polar residues" evidence="6">
    <location>
        <begin position="43"/>
        <end position="66"/>
    </location>
</feature>
<feature type="region of interest" description="Disordered" evidence="6">
    <location>
        <begin position="41"/>
        <end position="66"/>
    </location>
</feature>
<dbReference type="CDD" id="cd00067">
    <property type="entry name" value="GAL4"/>
    <property type="match status" value="1"/>
</dbReference>
<evidence type="ECO:0000256" key="6">
    <source>
        <dbReference type="SAM" id="MobiDB-lite"/>
    </source>
</evidence>
<sequence length="440" mass="50001">MPRPRQENRCQTCRLRKVKCDGSFPICRTCQRSGRICEREIPNHSSNHRSSTQDTTEKGYNNSQRQNLQLLDLPTPEYPRSSLKNRRVCSIFQHYIKNLASWYDLNDRLRRFEDVVPRHALDDSLLFSAVIAFSAIHLSRLNHQTEFQYIAEFYHLESIRRLIAVTNNGERIHNGATLAAMCLLRSYEILAENVGTQSHLHGSSSLLAGQQIQIGADLISAGFWNYLREDITVALMEKRPLKIDLSNVSMPNPIEDNDRANAISQLLGIVINRCLGKDAPALALSEWTSLQTDLDRWKADLPRTFEPVSLSSPRKSKFPELVMFHGWHIAAMQYYYTAESILTLAAPTSAGQNAWQKTEHINNMRRKLASNAIQLCSLAISNESNAARVNAFGPICFCGPWITDAEQRIELVGALRLWQDITAWPVDTIIHTLSTAWQTE</sequence>
<dbReference type="CDD" id="cd12148">
    <property type="entry name" value="fungal_TF_MHR"/>
    <property type="match status" value="1"/>
</dbReference>
<evidence type="ECO:0000256" key="5">
    <source>
        <dbReference type="ARBA" id="ARBA00023242"/>
    </source>
</evidence>
<dbReference type="VEuPathDB" id="FungiDB:C8Q69DRAFT_63775"/>
<proteinExistence type="predicted"/>
<dbReference type="GO" id="GO:0008270">
    <property type="term" value="F:zinc ion binding"/>
    <property type="evidence" value="ECO:0007669"/>
    <property type="project" value="InterPro"/>
</dbReference>
<organism evidence="8 9">
    <name type="scientific">Byssochlamys spectabilis</name>
    <name type="common">Paecilomyces variotii</name>
    <dbReference type="NCBI Taxonomy" id="264951"/>
    <lineage>
        <taxon>Eukaryota</taxon>
        <taxon>Fungi</taxon>
        <taxon>Dikarya</taxon>
        <taxon>Ascomycota</taxon>
        <taxon>Pezizomycotina</taxon>
        <taxon>Eurotiomycetes</taxon>
        <taxon>Eurotiomycetidae</taxon>
        <taxon>Eurotiales</taxon>
        <taxon>Thermoascaceae</taxon>
        <taxon>Paecilomyces</taxon>
    </lineage>
</organism>
<dbReference type="PROSITE" id="PS50048">
    <property type="entry name" value="ZN2_CY6_FUNGAL_2"/>
    <property type="match status" value="1"/>
</dbReference>
<evidence type="ECO:0000313" key="9">
    <source>
        <dbReference type="Proteomes" id="UP000283841"/>
    </source>
</evidence>
<evidence type="ECO:0000259" key="7">
    <source>
        <dbReference type="PROSITE" id="PS50048"/>
    </source>
</evidence>
<dbReference type="GO" id="GO:0000981">
    <property type="term" value="F:DNA-binding transcription factor activity, RNA polymerase II-specific"/>
    <property type="evidence" value="ECO:0007669"/>
    <property type="project" value="InterPro"/>
</dbReference>
<dbReference type="PANTHER" id="PTHR37534">
    <property type="entry name" value="TRANSCRIPTIONAL ACTIVATOR PROTEIN UGA3"/>
    <property type="match status" value="1"/>
</dbReference>
<dbReference type="SUPFAM" id="SSF57701">
    <property type="entry name" value="Zn2/Cys6 DNA-binding domain"/>
    <property type="match status" value="1"/>
</dbReference>
<gene>
    <name evidence="8" type="ORF">C8Q69DRAFT_63775</name>
</gene>
<dbReference type="GO" id="GO:0000976">
    <property type="term" value="F:transcription cis-regulatory region binding"/>
    <property type="evidence" value="ECO:0007669"/>
    <property type="project" value="TreeGrafter"/>
</dbReference>
<accession>A0A443HN38</accession>
<dbReference type="GO" id="GO:0005634">
    <property type="term" value="C:nucleus"/>
    <property type="evidence" value="ECO:0007669"/>
    <property type="project" value="UniProtKB-SubCell"/>
</dbReference>
<dbReference type="AlphaFoldDB" id="A0A443HN38"/>
<feature type="domain" description="Zn(2)-C6 fungal-type" evidence="7">
    <location>
        <begin position="9"/>
        <end position="37"/>
    </location>
</feature>
<evidence type="ECO:0000256" key="4">
    <source>
        <dbReference type="ARBA" id="ARBA00023163"/>
    </source>
</evidence>
<dbReference type="PANTHER" id="PTHR37534:SF2">
    <property type="entry name" value="N-ACETYLTRANSFERASE DOMAIN-CONTAINING PROTEIN"/>
    <property type="match status" value="1"/>
</dbReference>
<evidence type="ECO:0000256" key="1">
    <source>
        <dbReference type="ARBA" id="ARBA00004123"/>
    </source>
</evidence>
<keyword evidence="3" id="KW-0238">DNA-binding</keyword>
<dbReference type="Proteomes" id="UP000283841">
    <property type="component" value="Unassembled WGS sequence"/>
</dbReference>
<comment type="subcellular location">
    <subcellularLocation>
        <location evidence="1">Nucleus</location>
    </subcellularLocation>
</comment>
<keyword evidence="2" id="KW-0805">Transcription regulation</keyword>